<dbReference type="InterPro" id="IPR001005">
    <property type="entry name" value="SANT/Myb"/>
</dbReference>
<feature type="compositionally biased region" description="Basic and acidic residues" evidence="5">
    <location>
        <begin position="1"/>
        <end position="15"/>
    </location>
</feature>
<dbReference type="InParanoid" id="A0A200PR03"/>
<accession>A0A200PR03</accession>
<dbReference type="EMBL" id="MVGT01004289">
    <property type="protein sequence ID" value="OVA00635.1"/>
    <property type="molecule type" value="Genomic_DNA"/>
</dbReference>
<feature type="compositionally biased region" description="Basic residues" evidence="5">
    <location>
        <begin position="715"/>
        <end position="725"/>
    </location>
</feature>
<feature type="compositionally biased region" description="Polar residues" evidence="5">
    <location>
        <begin position="1176"/>
        <end position="1190"/>
    </location>
</feature>
<comment type="caution">
    <text evidence="8">The sequence shown here is derived from an EMBL/GenBank/DDBJ whole genome shotgun (WGS) entry which is preliminary data.</text>
</comment>
<feature type="compositionally biased region" description="Basic residues" evidence="5">
    <location>
        <begin position="994"/>
        <end position="1005"/>
    </location>
</feature>
<dbReference type="SUPFAM" id="SSF46689">
    <property type="entry name" value="Homeodomain-like"/>
    <property type="match status" value="3"/>
</dbReference>
<dbReference type="GO" id="GO:0000978">
    <property type="term" value="F:RNA polymerase II cis-regulatory region sequence-specific DNA binding"/>
    <property type="evidence" value="ECO:0007669"/>
    <property type="project" value="TreeGrafter"/>
</dbReference>
<gene>
    <name evidence="8" type="ORF">BVC80_9085g45</name>
</gene>
<dbReference type="PROSITE" id="PS50090">
    <property type="entry name" value="MYB_LIKE"/>
    <property type="match status" value="4"/>
</dbReference>
<evidence type="ECO:0000256" key="1">
    <source>
        <dbReference type="ARBA" id="ARBA00023015"/>
    </source>
</evidence>
<dbReference type="SMART" id="SM00717">
    <property type="entry name" value="SANT"/>
    <property type="match status" value="5"/>
</dbReference>
<feature type="compositionally biased region" description="Polar residues" evidence="5">
    <location>
        <begin position="840"/>
        <end position="851"/>
    </location>
</feature>
<dbReference type="InterPro" id="IPR009057">
    <property type="entry name" value="Homeodomain-like_sf"/>
</dbReference>
<feature type="region of interest" description="Disordered" evidence="5">
    <location>
        <begin position="1156"/>
        <end position="1206"/>
    </location>
</feature>
<dbReference type="GO" id="GO:0042795">
    <property type="term" value="P:snRNA transcription by RNA polymerase II"/>
    <property type="evidence" value="ECO:0007669"/>
    <property type="project" value="TreeGrafter"/>
</dbReference>
<feature type="region of interest" description="Disordered" evidence="5">
    <location>
        <begin position="1"/>
        <end position="70"/>
    </location>
</feature>
<dbReference type="STRING" id="56857.A0A200PR03"/>
<dbReference type="PANTHER" id="PTHR46621:SF1">
    <property type="entry name" value="SNRNA-ACTIVATING PROTEIN COMPLEX SUBUNIT 4"/>
    <property type="match status" value="1"/>
</dbReference>
<evidence type="ECO:0000259" key="7">
    <source>
        <dbReference type="PROSITE" id="PS51294"/>
    </source>
</evidence>
<feature type="domain" description="Myb-like" evidence="6">
    <location>
        <begin position="501"/>
        <end position="552"/>
    </location>
</feature>
<feature type="region of interest" description="Disordered" evidence="5">
    <location>
        <begin position="1095"/>
        <end position="1142"/>
    </location>
</feature>
<sequence length="1206" mass="135674">MGLSSHRDETDRTEETSEEDEDDEAFDEDMEALRRACMLTGTNPDEIKDATGTNITSPTTSGSVGRSDDEDDLELVRNIQQRFSIPSDANQPLILKPLSSLPPVVSDDEEDDFETLRAIERRFSKYDSYALKKNADNDLNKSESVCGTGISLEQGTPSVLFAERNNAEVLGEELSNSGKTCNVDQPSNFIEWHQSKATRSSTLPLKYSGFPNPEAAEVFINAIKKNRSCQKFIRSKLIQIEARIEENKRLKERVKVLKDFQVACRKRAGRALSQRKDARVQLISVRKSKNSPTMKVNHKKAPALSFGPVENSHVANYRIVLKRFPLSLSRQRWSETDKENLWKGIKQQFQEMLLQKSVEVCGYVLYGDVTFENNVPGAYFLPNTCFRDSASGDSNILDDIIASITNFEITPVNIRYFLPKVDWERLASTYVVGRSGAECEQRWLNIEDPLINHNPWTKPEDKKLLFILQQGGIYNWINISITLGTNRTPFQCLARYQRSLNSNIMKRDWTKDDDTQLRAAVEAFGENDWQLIAFNLEGRTGTQCSNRWIKTLHPARKRVGRWTVEEDKRLKVAVMLFGPKTWQKIAQFVPGRTQVQCRERWVNCLDPSLNLEEWTEEEDCKLKAAIAEYGHCWSKVAASVPPRTDSQCRRRWKVLLPHEVPLVQAARKIQKAALISNFVDREAERPALDPTDFLSLPGTNSISEPENGKNIGKEKKSRGKPKSKKTKDVTSCDAAPKNISSERSRTEGETCHERNSRIQHVEDVETCGEEGTVLKEKKRAPNKRFKMNQCTKPAPCDQDIPFLPEDSNILRITDVDNIENSAEDGTVSRKRKRAPKSCLKKNQCTNPTPGNQDIPPFPDDSSILRITSGDDNTENCGDDGTILVKKKRAPNRRVKRNQCTNPVPGNQDIPLFPEDSTILRITNGDDNIENCDEDGTVMGKKKRAPNKRLRRNQCTHPDPGNQEVPLLLEDSTILKKTEGDDNIENCGEDATVSGKKKRAPKRRLKTNQGANTFSGNQDTPLLPEDSTILRITNGDEHIETCGEVYTGSRKRKMAPNKRLKGNQHTEQAAGNQDILLCPEDSTIRITDVNDNIESFGEEGNISSMKNNNKKKRPKSHSKRNTSTDQPVQDQEDLSLPPDDSASLQVTNCENIQTIGGVDAHSRDQDVQDQQDLSLPPDNSTSLQVTNSDDIQTIGGVGARSSDQGPS</sequence>
<keyword evidence="4" id="KW-0539">Nucleus</keyword>
<feature type="compositionally biased region" description="Basic residues" evidence="5">
    <location>
        <begin position="828"/>
        <end position="839"/>
    </location>
</feature>
<keyword evidence="3" id="KW-0804">Transcription</keyword>
<evidence type="ECO:0000313" key="8">
    <source>
        <dbReference type="EMBL" id="OVA00635.1"/>
    </source>
</evidence>
<feature type="compositionally biased region" description="Basic residues" evidence="5">
    <location>
        <begin position="1107"/>
        <end position="1119"/>
    </location>
</feature>
<feature type="domain" description="Myb-like" evidence="6">
    <location>
        <begin position="448"/>
        <end position="500"/>
    </location>
</feature>
<organism evidence="8 9">
    <name type="scientific">Macleaya cordata</name>
    <name type="common">Five-seeded plume-poppy</name>
    <name type="synonym">Bocconia cordata</name>
    <dbReference type="NCBI Taxonomy" id="56857"/>
    <lineage>
        <taxon>Eukaryota</taxon>
        <taxon>Viridiplantae</taxon>
        <taxon>Streptophyta</taxon>
        <taxon>Embryophyta</taxon>
        <taxon>Tracheophyta</taxon>
        <taxon>Spermatophyta</taxon>
        <taxon>Magnoliopsida</taxon>
        <taxon>Ranunculales</taxon>
        <taxon>Papaveraceae</taxon>
        <taxon>Papaveroideae</taxon>
        <taxon>Macleaya</taxon>
    </lineage>
</organism>
<feature type="region of interest" description="Disordered" evidence="5">
    <location>
        <begin position="986"/>
        <end position="1023"/>
    </location>
</feature>
<dbReference type="Proteomes" id="UP000195402">
    <property type="component" value="Unassembled WGS sequence"/>
</dbReference>
<feature type="region of interest" description="Disordered" evidence="5">
    <location>
        <begin position="930"/>
        <end position="963"/>
    </location>
</feature>
<evidence type="ECO:0000256" key="4">
    <source>
        <dbReference type="ARBA" id="ARBA00023242"/>
    </source>
</evidence>
<dbReference type="Pfam" id="PF00249">
    <property type="entry name" value="Myb_DNA-binding"/>
    <property type="match status" value="3"/>
</dbReference>
<dbReference type="AlphaFoldDB" id="A0A200PR03"/>
<feature type="region of interest" description="Disordered" evidence="5">
    <location>
        <begin position="689"/>
        <end position="756"/>
    </location>
</feature>
<reference evidence="8 9" key="1">
    <citation type="journal article" date="2017" name="Mol. Plant">
        <title>The Genome of Medicinal Plant Macleaya cordata Provides New Insights into Benzylisoquinoline Alkaloids Metabolism.</title>
        <authorList>
            <person name="Liu X."/>
            <person name="Liu Y."/>
            <person name="Huang P."/>
            <person name="Ma Y."/>
            <person name="Qing Z."/>
            <person name="Tang Q."/>
            <person name="Cao H."/>
            <person name="Cheng P."/>
            <person name="Zheng Y."/>
            <person name="Yuan Z."/>
            <person name="Zhou Y."/>
            <person name="Liu J."/>
            <person name="Tang Z."/>
            <person name="Zhuo Y."/>
            <person name="Zhang Y."/>
            <person name="Yu L."/>
            <person name="Huang J."/>
            <person name="Yang P."/>
            <person name="Peng Q."/>
            <person name="Zhang J."/>
            <person name="Jiang W."/>
            <person name="Zhang Z."/>
            <person name="Lin K."/>
            <person name="Ro D.K."/>
            <person name="Chen X."/>
            <person name="Xiong X."/>
            <person name="Shang Y."/>
            <person name="Huang S."/>
            <person name="Zeng J."/>
        </authorList>
    </citation>
    <scope>NUCLEOTIDE SEQUENCE [LARGE SCALE GENOMIC DNA]</scope>
    <source>
        <strain evidence="9">cv. BLH2017</strain>
        <tissue evidence="8">Root</tissue>
    </source>
</reference>
<dbReference type="GO" id="GO:0001006">
    <property type="term" value="F:RNA polymerase III type 3 promoter sequence-specific DNA binding"/>
    <property type="evidence" value="ECO:0007669"/>
    <property type="project" value="TreeGrafter"/>
</dbReference>
<evidence type="ECO:0000256" key="3">
    <source>
        <dbReference type="ARBA" id="ARBA00023163"/>
    </source>
</evidence>
<feature type="compositionally biased region" description="Polar residues" evidence="5">
    <location>
        <begin position="1006"/>
        <end position="1019"/>
    </location>
</feature>
<feature type="compositionally biased region" description="Acidic residues" evidence="5">
    <location>
        <begin position="16"/>
        <end position="30"/>
    </location>
</feature>
<feature type="domain" description="Myb-like" evidence="6">
    <location>
        <begin position="606"/>
        <end position="656"/>
    </location>
</feature>
<feature type="compositionally biased region" description="Basic and acidic residues" evidence="5">
    <location>
        <begin position="740"/>
        <end position="756"/>
    </location>
</feature>
<proteinExistence type="predicted"/>
<feature type="region of interest" description="Disordered" evidence="5">
    <location>
        <begin position="1044"/>
        <end position="1073"/>
    </location>
</feature>
<feature type="domain" description="HTH myb-type" evidence="7">
    <location>
        <begin position="614"/>
        <end position="660"/>
    </location>
</feature>
<feature type="domain" description="HTH myb-type" evidence="7">
    <location>
        <begin position="501"/>
        <end position="552"/>
    </location>
</feature>
<keyword evidence="1" id="KW-0805">Transcription regulation</keyword>
<dbReference type="FunFam" id="1.10.10.60:FF:000016">
    <property type="entry name" value="Transcriptional activator Myb isoform A"/>
    <property type="match status" value="1"/>
</dbReference>
<dbReference type="OrthoDB" id="2143914at2759"/>
<feature type="region of interest" description="Disordered" evidence="5">
    <location>
        <begin position="822"/>
        <end position="861"/>
    </location>
</feature>
<dbReference type="CDD" id="cd00167">
    <property type="entry name" value="SANT"/>
    <property type="match status" value="3"/>
</dbReference>
<dbReference type="InterPro" id="IPR051575">
    <property type="entry name" value="Myb-like_DNA-bd"/>
</dbReference>
<evidence type="ECO:0000256" key="2">
    <source>
        <dbReference type="ARBA" id="ARBA00023125"/>
    </source>
</evidence>
<feature type="compositionally biased region" description="Basic residues" evidence="5">
    <location>
        <begin position="1048"/>
        <end position="1061"/>
    </location>
</feature>
<protein>
    <submittedName>
        <fullName evidence="8">SANT/Myb domain</fullName>
    </submittedName>
</protein>
<dbReference type="InterPro" id="IPR017930">
    <property type="entry name" value="Myb_dom"/>
</dbReference>
<evidence type="ECO:0000313" key="9">
    <source>
        <dbReference type="Proteomes" id="UP000195402"/>
    </source>
</evidence>
<dbReference type="GO" id="GO:0019185">
    <property type="term" value="C:snRNA-activating protein complex"/>
    <property type="evidence" value="ECO:0007669"/>
    <property type="project" value="TreeGrafter"/>
</dbReference>
<keyword evidence="2" id="KW-0238">DNA-binding</keyword>
<dbReference type="GO" id="GO:0042796">
    <property type="term" value="P:snRNA transcription by RNA polymerase III"/>
    <property type="evidence" value="ECO:0007669"/>
    <property type="project" value="TreeGrafter"/>
</dbReference>
<feature type="compositionally biased region" description="Basic residues" evidence="5">
    <location>
        <begin position="939"/>
        <end position="953"/>
    </location>
</feature>
<dbReference type="OMA" id="CDVPKKI"/>
<dbReference type="PANTHER" id="PTHR46621">
    <property type="entry name" value="SNRNA-ACTIVATING PROTEIN COMPLEX SUBUNIT 4"/>
    <property type="match status" value="1"/>
</dbReference>
<name>A0A200PR03_MACCD</name>
<feature type="domain" description="Myb-like" evidence="6">
    <location>
        <begin position="554"/>
        <end position="605"/>
    </location>
</feature>
<dbReference type="FunCoup" id="A0A200PR03">
    <property type="interactions" value="132"/>
</dbReference>
<dbReference type="PROSITE" id="PS51294">
    <property type="entry name" value="HTH_MYB"/>
    <property type="match status" value="3"/>
</dbReference>
<feature type="compositionally biased region" description="Polar residues" evidence="5">
    <location>
        <begin position="51"/>
        <end position="64"/>
    </location>
</feature>
<feature type="domain" description="HTH myb-type" evidence="7">
    <location>
        <begin position="553"/>
        <end position="609"/>
    </location>
</feature>
<evidence type="ECO:0000256" key="5">
    <source>
        <dbReference type="SAM" id="MobiDB-lite"/>
    </source>
</evidence>
<evidence type="ECO:0000259" key="6">
    <source>
        <dbReference type="PROSITE" id="PS50090"/>
    </source>
</evidence>
<keyword evidence="9" id="KW-1185">Reference proteome</keyword>
<dbReference type="Gene3D" id="1.10.10.60">
    <property type="entry name" value="Homeodomain-like"/>
    <property type="match status" value="4"/>
</dbReference>